<organism evidence="2 3">
    <name type="scientific">Ornithinibacillus salinisoli</name>
    <dbReference type="NCBI Taxonomy" id="1848459"/>
    <lineage>
        <taxon>Bacteria</taxon>
        <taxon>Bacillati</taxon>
        <taxon>Bacillota</taxon>
        <taxon>Bacilli</taxon>
        <taxon>Bacillales</taxon>
        <taxon>Bacillaceae</taxon>
        <taxon>Ornithinibacillus</taxon>
    </lineage>
</organism>
<keyword evidence="3" id="KW-1185">Reference proteome</keyword>
<dbReference type="RefSeq" id="WP_377554991.1">
    <property type="nucleotide sequence ID" value="NZ_JBHUHQ010000006.1"/>
</dbReference>
<dbReference type="EMBL" id="JBHUHQ010000006">
    <property type="protein sequence ID" value="MFD2043263.1"/>
    <property type="molecule type" value="Genomic_DNA"/>
</dbReference>
<proteinExistence type="predicted"/>
<dbReference type="InterPro" id="IPR004360">
    <property type="entry name" value="Glyas_Fos-R_dOase_dom"/>
</dbReference>
<dbReference type="PANTHER" id="PTHR36437:SF2">
    <property type="entry name" value="GLYOXALASE_BLEOMYCIN RESISTANCE PROTEIN_DIOXYGENASE"/>
    <property type="match status" value="1"/>
</dbReference>
<comment type="caution">
    <text evidence="2">The sequence shown here is derived from an EMBL/GenBank/DDBJ whole genome shotgun (WGS) entry which is preliminary data.</text>
</comment>
<dbReference type="Pfam" id="PF00903">
    <property type="entry name" value="Glyoxalase"/>
    <property type="match status" value="1"/>
</dbReference>
<reference evidence="3" key="1">
    <citation type="journal article" date="2019" name="Int. J. Syst. Evol. Microbiol.">
        <title>The Global Catalogue of Microorganisms (GCM) 10K type strain sequencing project: providing services to taxonomists for standard genome sequencing and annotation.</title>
        <authorList>
            <consortium name="The Broad Institute Genomics Platform"/>
            <consortium name="The Broad Institute Genome Sequencing Center for Infectious Disease"/>
            <person name="Wu L."/>
            <person name="Ma J."/>
        </authorList>
    </citation>
    <scope>NUCLEOTIDE SEQUENCE [LARGE SCALE GENOMIC DNA]</scope>
    <source>
        <strain evidence="3">R28</strain>
    </source>
</reference>
<evidence type="ECO:0000313" key="2">
    <source>
        <dbReference type="EMBL" id="MFD2043263.1"/>
    </source>
</evidence>
<evidence type="ECO:0000259" key="1">
    <source>
        <dbReference type="Pfam" id="PF00903"/>
    </source>
</evidence>
<feature type="domain" description="Glyoxalase/fosfomycin resistance/dioxygenase" evidence="1">
    <location>
        <begin position="8"/>
        <end position="116"/>
    </location>
</feature>
<dbReference type="InterPro" id="IPR029068">
    <property type="entry name" value="Glyas_Bleomycin-R_OHBP_Dase"/>
</dbReference>
<dbReference type="PANTHER" id="PTHR36437">
    <property type="entry name" value="GLYOXALASE/BLEOMYCIN RESISTANCE PROTEIN/DIOXYGENASE"/>
    <property type="match status" value="1"/>
</dbReference>
<sequence>MKSPIKNKINTVFVPVRDIGKAKNWYENILGVKGEVMHGHLFVADMKDTGLILDEMPAWRSKGEDITPFRAPAVQFGTDDIEASYQFMKENGVELVGEIQYGHFFVFKDLDGNMLMVMQDQ</sequence>
<dbReference type="Gene3D" id="3.10.180.10">
    <property type="entry name" value="2,3-Dihydroxybiphenyl 1,2-Dioxygenase, domain 1"/>
    <property type="match status" value="1"/>
</dbReference>
<dbReference type="Proteomes" id="UP001597383">
    <property type="component" value="Unassembled WGS sequence"/>
</dbReference>
<gene>
    <name evidence="2" type="ORF">ACFSJF_03065</name>
</gene>
<accession>A0ABW4VUM1</accession>
<name>A0ABW4VUM1_9BACI</name>
<protein>
    <submittedName>
        <fullName evidence="2">VOC family protein</fullName>
    </submittedName>
</protein>
<evidence type="ECO:0000313" key="3">
    <source>
        <dbReference type="Proteomes" id="UP001597383"/>
    </source>
</evidence>
<dbReference type="SUPFAM" id="SSF54593">
    <property type="entry name" value="Glyoxalase/Bleomycin resistance protein/Dihydroxybiphenyl dioxygenase"/>
    <property type="match status" value="1"/>
</dbReference>